<feature type="transmembrane region" description="Helical" evidence="1">
    <location>
        <begin position="70"/>
        <end position="92"/>
    </location>
</feature>
<evidence type="ECO:0000313" key="6">
    <source>
        <dbReference type="EMBL" id="KAE9255529.1"/>
    </source>
</evidence>
<organism evidence="5 9">
    <name type="scientific">Phytophthora fragariae</name>
    <dbReference type="NCBI Taxonomy" id="53985"/>
    <lineage>
        <taxon>Eukaryota</taxon>
        <taxon>Sar</taxon>
        <taxon>Stramenopiles</taxon>
        <taxon>Oomycota</taxon>
        <taxon>Peronosporomycetes</taxon>
        <taxon>Peronosporales</taxon>
        <taxon>Peronosporaceae</taxon>
        <taxon>Phytophthora</taxon>
    </lineage>
</organism>
<name>A0A6A3ZC70_9STRA</name>
<dbReference type="EMBL" id="QXGD01000059">
    <property type="protein sequence ID" value="KAE9255529.1"/>
    <property type="molecule type" value="Genomic_DNA"/>
</dbReference>
<evidence type="ECO:0000313" key="11">
    <source>
        <dbReference type="Proteomes" id="UP000440367"/>
    </source>
</evidence>
<reference evidence="8 9" key="1">
    <citation type="submission" date="2018-08" db="EMBL/GenBank/DDBJ databases">
        <title>Genomic investigation of the strawberry pathogen Phytophthora fragariae indicates pathogenicity is determined by transcriptional variation in three key races.</title>
        <authorList>
            <person name="Adams T.M."/>
            <person name="Armitage A.D."/>
            <person name="Sobczyk M.K."/>
            <person name="Bates H.J."/>
            <person name="Dunwell J.M."/>
            <person name="Nellist C.F."/>
            <person name="Harrison R.J."/>
        </authorList>
    </citation>
    <scope>NUCLEOTIDE SEQUENCE [LARGE SCALE GENOMIC DNA]</scope>
    <source>
        <strain evidence="7 10">A4</strain>
        <strain evidence="6 11">BC-1</strain>
        <strain evidence="5 9">NOV-27</strain>
        <strain evidence="4 12">NOV-5</strain>
        <strain evidence="3 13">NOV-71</strain>
        <strain evidence="2 8">NOV-9</strain>
    </source>
</reference>
<gene>
    <name evidence="7" type="ORF">PF001_g1759</name>
    <name evidence="6" type="ORF">PF002_g2300</name>
    <name evidence="5" type="ORF">PF005_g2032</name>
    <name evidence="4" type="ORF">PF006_g1624</name>
    <name evidence="3" type="ORF">PF007_g2050</name>
    <name evidence="2" type="ORF">PF009_g2153</name>
</gene>
<keyword evidence="1" id="KW-0812">Transmembrane</keyword>
<proteinExistence type="predicted"/>
<dbReference type="EMBL" id="QXFZ01000053">
    <property type="protein sequence ID" value="KAE9136768.1"/>
    <property type="molecule type" value="Genomic_DNA"/>
</dbReference>
<dbReference type="EMBL" id="QXGB01000052">
    <property type="protein sequence ID" value="KAE9234093.1"/>
    <property type="molecule type" value="Genomic_DNA"/>
</dbReference>
<evidence type="ECO:0000256" key="1">
    <source>
        <dbReference type="SAM" id="Phobius"/>
    </source>
</evidence>
<evidence type="ECO:0000313" key="10">
    <source>
        <dbReference type="Proteomes" id="UP000437068"/>
    </source>
</evidence>
<evidence type="ECO:0000313" key="5">
    <source>
        <dbReference type="EMBL" id="KAE9234093.1"/>
    </source>
</evidence>
<dbReference type="EMBL" id="QXGE01000045">
    <property type="protein sequence ID" value="KAE9327757.1"/>
    <property type="molecule type" value="Genomic_DNA"/>
</dbReference>
<keyword evidence="9" id="KW-1185">Reference proteome</keyword>
<dbReference type="Proteomes" id="UP000441208">
    <property type="component" value="Unassembled WGS sequence"/>
</dbReference>
<dbReference type="EMBL" id="QXGA01000042">
    <property type="protein sequence ID" value="KAE9154317.1"/>
    <property type="molecule type" value="Genomic_DNA"/>
</dbReference>
<accession>A0A6A3ZC70</accession>
<comment type="caution">
    <text evidence="5">The sequence shown here is derived from an EMBL/GenBank/DDBJ whole genome shotgun (WGS) entry which is preliminary data.</text>
</comment>
<evidence type="ECO:0000313" key="12">
    <source>
        <dbReference type="Proteomes" id="UP000440732"/>
    </source>
</evidence>
<evidence type="ECO:0000313" key="9">
    <source>
        <dbReference type="Proteomes" id="UP000433483"/>
    </source>
</evidence>
<dbReference type="Proteomes" id="UP000437068">
    <property type="component" value="Unassembled WGS sequence"/>
</dbReference>
<dbReference type="AlphaFoldDB" id="A0A6A3ZC70"/>
<dbReference type="Proteomes" id="UP000440367">
    <property type="component" value="Unassembled WGS sequence"/>
</dbReference>
<sequence length="104" mass="11488">MECDVLDNSEKDLFGRAVDHFPSLFGSADRRVNMNKARDWWKKRSASQLALEGARQHKYTKSAMGGRHQLVLKPSAAVVASLMLTGTVYIPIYSKSSSVFAALA</sequence>
<dbReference type="Proteomes" id="UP000440732">
    <property type="component" value="Unassembled WGS sequence"/>
</dbReference>
<evidence type="ECO:0000313" key="4">
    <source>
        <dbReference type="EMBL" id="KAE9154317.1"/>
    </source>
</evidence>
<keyword evidence="1" id="KW-1133">Transmembrane helix</keyword>
<evidence type="ECO:0000313" key="7">
    <source>
        <dbReference type="EMBL" id="KAE9327757.1"/>
    </source>
</evidence>
<evidence type="ECO:0000313" key="13">
    <source>
        <dbReference type="Proteomes" id="UP000441208"/>
    </source>
</evidence>
<dbReference type="Proteomes" id="UP000429523">
    <property type="component" value="Unassembled WGS sequence"/>
</dbReference>
<evidence type="ECO:0000313" key="2">
    <source>
        <dbReference type="EMBL" id="KAE8948266.1"/>
    </source>
</evidence>
<keyword evidence="1" id="KW-0472">Membrane</keyword>
<evidence type="ECO:0000313" key="3">
    <source>
        <dbReference type="EMBL" id="KAE9136768.1"/>
    </source>
</evidence>
<protein>
    <submittedName>
        <fullName evidence="5">Uncharacterized protein</fullName>
    </submittedName>
</protein>
<dbReference type="EMBL" id="QXGF01000055">
    <property type="protein sequence ID" value="KAE8948266.1"/>
    <property type="molecule type" value="Genomic_DNA"/>
</dbReference>
<dbReference type="OrthoDB" id="120337at2759"/>
<dbReference type="Proteomes" id="UP000433483">
    <property type="component" value="Unassembled WGS sequence"/>
</dbReference>
<evidence type="ECO:0000313" key="8">
    <source>
        <dbReference type="Proteomes" id="UP000429523"/>
    </source>
</evidence>